<feature type="compositionally biased region" description="Acidic residues" evidence="9">
    <location>
        <begin position="772"/>
        <end position="781"/>
    </location>
</feature>
<comment type="catalytic activity">
    <reaction evidence="8">
        <text>Endonucleolytic cleavage of single-stranded RNA in A- and U-rich regions.</text>
        <dbReference type="EC" id="3.1.26.12"/>
    </reaction>
</comment>
<feature type="region of interest" description="Required for zinc-mediated homotetramerization and catalytic activity" evidence="8">
    <location>
        <begin position="616"/>
        <end position="619"/>
    </location>
</feature>
<dbReference type="GO" id="GO:0006364">
    <property type="term" value="P:rRNA processing"/>
    <property type="evidence" value="ECO:0007669"/>
    <property type="project" value="UniProtKB-UniRule"/>
</dbReference>
<evidence type="ECO:0000313" key="13">
    <source>
        <dbReference type="Proteomes" id="UP000324738"/>
    </source>
</evidence>
<comment type="similarity">
    <text evidence="8">Belongs to the RNase E/G family. RNase E subfamily.</text>
</comment>
<comment type="cofactor">
    <cofactor evidence="8">
        <name>Mg(2+)</name>
        <dbReference type="ChEBI" id="CHEBI:18420"/>
    </cofactor>
    <text evidence="8">Binds 1 Mg(2+) ion per subunit.</text>
</comment>
<evidence type="ECO:0000259" key="10">
    <source>
        <dbReference type="Pfam" id="PF10150"/>
    </source>
</evidence>
<dbReference type="HAMAP" id="MF_00970">
    <property type="entry name" value="RNase_E"/>
    <property type="match status" value="1"/>
</dbReference>
<evidence type="ECO:0000259" key="11">
    <source>
        <dbReference type="Pfam" id="PF20833"/>
    </source>
</evidence>
<evidence type="ECO:0000313" key="12">
    <source>
        <dbReference type="EMBL" id="KAA0970558.1"/>
    </source>
</evidence>
<dbReference type="GO" id="GO:0019843">
    <property type="term" value="F:rRNA binding"/>
    <property type="evidence" value="ECO:0007669"/>
    <property type="project" value="UniProtKB-KW"/>
</dbReference>
<feature type="compositionally biased region" description="Low complexity" evidence="9">
    <location>
        <begin position="146"/>
        <end position="169"/>
    </location>
</feature>
<organism evidence="12 13">
    <name type="scientific">Aureimonas fodinaquatilis</name>
    <dbReference type="NCBI Taxonomy" id="2565783"/>
    <lineage>
        <taxon>Bacteria</taxon>
        <taxon>Pseudomonadati</taxon>
        <taxon>Pseudomonadota</taxon>
        <taxon>Alphaproteobacteria</taxon>
        <taxon>Hyphomicrobiales</taxon>
        <taxon>Aurantimonadaceae</taxon>
        <taxon>Aureimonas</taxon>
    </lineage>
</organism>
<dbReference type="GO" id="GO:0008995">
    <property type="term" value="F:ribonuclease E activity"/>
    <property type="evidence" value="ECO:0007669"/>
    <property type="project" value="UniProtKB-EC"/>
</dbReference>
<dbReference type="OrthoDB" id="9804278at2"/>
<dbReference type="GO" id="GO:0005737">
    <property type="term" value="C:cytoplasm"/>
    <property type="evidence" value="ECO:0007669"/>
    <property type="project" value="UniProtKB-SubCell"/>
</dbReference>
<evidence type="ECO:0000256" key="3">
    <source>
        <dbReference type="ARBA" id="ARBA00022723"/>
    </source>
</evidence>
<feature type="domain" description="RNase E/G thioredoxin-like" evidence="11">
    <location>
        <begin position="615"/>
        <end position="699"/>
    </location>
</feature>
<comment type="caution">
    <text evidence="12">The sequence shown here is derived from an EMBL/GenBank/DDBJ whole genome shotgun (WGS) entry which is preliminary data.</text>
</comment>
<keyword evidence="3 8" id="KW-0479">Metal-binding</keyword>
<keyword evidence="4 8" id="KW-0255">Endonuclease</keyword>
<dbReference type="PANTHER" id="PTHR30001:SF1">
    <property type="entry name" value="RIBONUCLEASE E_G-LIKE PROTEIN, CHLOROPLASTIC"/>
    <property type="match status" value="1"/>
</dbReference>
<dbReference type="Gene3D" id="2.40.50.140">
    <property type="entry name" value="Nucleic acid-binding proteins"/>
    <property type="match status" value="2"/>
</dbReference>
<dbReference type="AlphaFoldDB" id="A0A5B0DW20"/>
<dbReference type="RefSeq" id="WP_149299643.1">
    <property type="nucleotide sequence ID" value="NZ_VTWH01000002.1"/>
</dbReference>
<keyword evidence="1 8" id="KW-0963">Cytoplasm</keyword>
<dbReference type="GO" id="GO:0000049">
    <property type="term" value="F:tRNA binding"/>
    <property type="evidence" value="ECO:0007669"/>
    <property type="project" value="UniProtKB-KW"/>
</dbReference>
<keyword evidence="8" id="KW-0472">Membrane</keyword>
<dbReference type="NCBIfam" id="TIGR00757">
    <property type="entry name" value="RNaseEG"/>
    <property type="match status" value="1"/>
</dbReference>
<sequence length="954" mass="105411">MANKMLIDASHPEETRVVVVKGNRIEEFDFESEHKKQLKGNIYLAKVTRVEPSLQAAFVEYGGNRHGFLAFSEIHPDYYQIPVADRQALMEEEFARASDDDEFDDEKPEAKPSGDRNRKSRRAKAARARKTKTVSETVEDAEKAQDAPATAEATAAEATAPAEEPAAQPADEKPPVRKRRGRKTKAELAAEKAAAELAANAEAANLDQDVGVEEPAAAEDKTAVEVVETAPVETELSAAPVPEGQQEAATVEAVDEGEAETARESDIETVEEDSEQIDQIGSEDAMEEVPVRQRTPRKQYKIQEVIKRRQILLVQVVKEERGNKGAALTTYLSLAGRYSVLMPNTARGGGISRKITNVADRKRLKEVVRDLEVPRGMGIILRTAGANRTKAEVKRDYEYLMRLWETVRSLTLGSTAPALVYEEGSLIKRSIRDLYNKDIDQILVAGDAGYREAKDFMRMLMPSQAKVVQRYQDPTPIFTRQGIEAQLDRMLQPNVTLKSGGYIIINQTEALVAIDVNSGRSTREHSVEDTAFQTNLEAAEEVARQLRLRDLAGLIVIDFIDMEEKRNNRAVEKRLKDCLKDDRARIQVGSISHFGLMEMSRQRIRASVLESTMQVCPTCSGNGFIRSSSSLALHVLRTIEEHILKQSTHDLIVKVPTATALYILNEKRSTIDELERTHGLRISLQADDGHGHQHVAIEAGAEATRKPRIAVVQPEPVEIEEPEVEELPAEAEVVQEAREGGDDNRRRKRRRRRRRDDSDNGDQLADGNAADDNGDEDESEAASDLTEAGESVAQSDTDENGDASRDRKRRRRGRRGGRRSRDEAIAEGTAVADAVELNSAVEEGQIVSDNAVEPFAVATDEDTEADLALAGDLPVENDVAVDEKLTVVDAVEASVTEPANGDIAPEAVVEAAVEEIQTVEEAVPTEPVITRNGDDNAAEQKPKRTGWWARRSFF</sequence>
<feature type="compositionally biased region" description="Basic and acidic residues" evidence="9">
    <location>
        <begin position="108"/>
        <end position="117"/>
    </location>
</feature>
<feature type="compositionally biased region" description="Basic residues" evidence="9">
    <location>
        <begin position="118"/>
        <end position="132"/>
    </location>
</feature>
<evidence type="ECO:0000256" key="9">
    <source>
        <dbReference type="SAM" id="MobiDB-lite"/>
    </source>
</evidence>
<dbReference type="GO" id="GO:0008270">
    <property type="term" value="F:zinc ion binding"/>
    <property type="evidence" value="ECO:0007669"/>
    <property type="project" value="UniProtKB-UniRule"/>
</dbReference>
<keyword evidence="6 8" id="KW-0460">Magnesium</keyword>
<dbReference type="GO" id="GO:0000287">
    <property type="term" value="F:magnesium ion binding"/>
    <property type="evidence" value="ECO:0007669"/>
    <property type="project" value="UniProtKB-UniRule"/>
</dbReference>
<keyword evidence="8" id="KW-1003">Cell membrane</keyword>
<comment type="subunit">
    <text evidence="8">Homotetramer formed by a dimer of dimers.</text>
</comment>
<evidence type="ECO:0000256" key="4">
    <source>
        <dbReference type="ARBA" id="ARBA00022759"/>
    </source>
</evidence>
<feature type="region of interest" description="Disordered" evidence="9">
    <location>
        <begin position="714"/>
        <end position="825"/>
    </location>
</feature>
<feature type="binding site" evidence="8">
    <location>
        <position position="558"/>
    </location>
    <ligand>
        <name>Mg(2+)</name>
        <dbReference type="ChEBI" id="CHEBI:18420"/>
        <note>catalytic</note>
    </ligand>
</feature>
<evidence type="ECO:0000256" key="5">
    <source>
        <dbReference type="ARBA" id="ARBA00022801"/>
    </source>
</evidence>
<dbReference type="GO" id="GO:0008033">
    <property type="term" value="P:tRNA processing"/>
    <property type="evidence" value="ECO:0007669"/>
    <property type="project" value="UniProtKB-UniRule"/>
</dbReference>
<dbReference type="InterPro" id="IPR048583">
    <property type="entry name" value="RNase_E_G_thioredoxin-like"/>
</dbReference>
<dbReference type="GO" id="GO:0006402">
    <property type="term" value="P:mRNA catabolic process"/>
    <property type="evidence" value="ECO:0007669"/>
    <property type="project" value="UniProtKB-UniRule"/>
</dbReference>
<evidence type="ECO:0000256" key="6">
    <source>
        <dbReference type="ARBA" id="ARBA00022842"/>
    </source>
</evidence>
<feature type="compositionally biased region" description="Acidic residues" evidence="9">
    <location>
        <begin position="267"/>
        <end position="276"/>
    </location>
</feature>
<feature type="region of interest" description="Disordered" evidence="9">
    <location>
        <begin position="96"/>
        <end position="224"/>
    </location>
</feature>
<dbReference type="InterPro" id="IPR012340">
    <property type="entry name" value="NA-bd_OB-fold"/>
</dbReference>
<feature type="region of interest" description="Disordered" evidence="9">
    <location>
        <begin position="252"/>
        <end position="278"/>
    </location>
</feature>
<evidence type="ECO:0000256" key="1">
    <source>
        <dbReference type="ARBA" id="ARBA00022490"/>
    </source>
</evidence>
<dbReference type="Proteomes" id="UP000324738">
    <property type="component" value="Unassembled WGS sequence"/>
</dbReference>
<keyword evidence="2 8" id="KW-0540">Nuclease</keyword>
<keyword evidence="8" id="KW-0819">tRNA processing</keyword>
<dbReference type="Pfam" id="PF20833">
    <property type="entry name" value="RNase_E_G_Thio"/>
    <property type="match status" value="1"/>
</dbReference>
<dbReference type="SUPFAM" id="SSF50249">
    <property type="entry name" value="Nucleic acid-binding proteins"/>
    <property type="match status" value="1"/>
</dbReference>
<feature type="binding site" evidence="8">
    <location>
        <position position="619"/>
    </location>
    <ligand>
        <name>Zn(2+)</name>
        <dbReference type="ChEBI" id="CHEBI:29105"/>
        <note>ligand shared between dimeric partners</note>
    </ligand>
</feature>
<feature type="compositionally biased region" description="Acidic residues" evidence="9">
    <location>
        <begin position="717"/>
        <end position="729"/>
    </location>
</feature>
<name>A0A5B0DW20_9HYPH</name>
<feature type="compositionally biased region" description="Low complexity" evidence="9">
    <location>
        <begin position="195"/>
        <end position="205"/>
    </location>
</feature>
<evidence type="ECO:0000256" key="2">
    <source>
        <dbReference type="ARBA" id="ARBA00022722"/>
    </source>
</evidence>
<dbReference type="Gene3D" id="3.40.1260.20">
    <property type="entry name" value="Ribonuclease E, catalytic domain"/>
    <property type="match status" value="1"/>
</dbReference>
<dbReference type="Pfam" id="PF10150">
    <property type="entry name" value="RNase_E_G"/>
    <property type="match status" value="1"/>
</dbReference>
<comment type="subcellular location">
    <subcellularLocation>
        <location evidence="8">Cytoplasm</location>
    </subcellularLocation>
    <subcellularLocation>
        <location evidence="8">Cell inner membrane</location>
        <topology evidence="8">Peripheral membrane protein</topology>
        <orientation evidence="8">Cytoplasmic side</orientation>
    </subcellularLocation>
</comment>
<keyword evidence="13" id="KW-1185">Reference proteome</keyword>
<keyword evidence="8" id="KW-0862">Zinc</keyword>
<keyword evidence="7 8" id="KW-0694">RNA-binding</keyword>
<keyword evidence="8" id="KW-0699">rRNA-binding</keyword>
<keyword evidence="8" id="KW-0698">rRNA processing</keyword>
<dbReference type="GO" id="GO:0009898">
    <property type="term" value="C:cytoplasmic side of plasma membrane"/>
    <property type="evidence" value="ECO:0007669"/>
    <property type="project" value="UniProtKB-UniRule"/>
</dbReference>
<dbReference type="PANTHER" id="PTHR30001">
    <property type="entry name" value="RIBONUCLEASE"/>
    <property type="match status" value="1"/>
</dbReference>
<feature type="compositionally biased region" description="Basic residues" evidence="9">
    <location>
        <begin position="806"/>
        <end position="818"/>
    </location>
</feature>
<feature type="compositionally biased region" description="Basic and acidic residues" evidence="9">
    <location>
        <begin position="735"/>
        <end position="745"/>
    </location>
</feature>
<feature type="domain" description="RNA-binding protein AU-1/Ribonuclease E/G" evidence="10">
    <location>
        <begin position="333"/>
        <end position="603"/>
    </location>
</feature>
<evidence type="ECO:0000256" key="8">
    <source>
        <dbReference type="HAMAP-Rule" id="MF_00970"/>
    </source>
</evidence>
<comment type="cofactor">
    <cofactor evidence="8">
        <name>Zn(2+)</name>
        <dbReference type="ChEBI" id="CHEBI:29105"/>
    </cofactor>
    <text evidence="8">Binds 2 Zn(2+) ions per homotetramer.</text>
</comment>
<dbReference type="InterPro" id="IPR004659">
    <property type="entry name" value="RNase_E/G"/>
</dbReference>
<comment type="function">
    <text evidence="8">Endoribonuclease that plays a central role in RNA processing and decay. Required for the maturation of 5S and 16S rRNAs and the majority of tRNAs. Also involved in the degradation of most mRNAs.</text>
</comment>
<feature type="binding site" evidence="8">
    <location>
        <position position="616"/>
    </location>
    <ligand>
        <name>Zn(2+)</name>
        <dbReference type="ChEBI" id="CHEBI:29105"/>
        <note>ligand shared between dimeric partners</note>
    </ligand>
</feature>
<reference evidence="12 13" key="1">
    <citation type="submission" date="2019-08" db="EMBL/GenBank/DDBJ databases">
        <title>Aureimonas fodiniaquatilis sp. nov., isolated from a coal mine wastewater.</title>
        <authorList>
            <person name="Kim W."/>
        </authorList>
    </citation>
    <scope>NUCLEOTIDE SEQUENCE [LARGE SCALE GENOMIC DNA]</scope>
    <source>
        <strain evidence="12 13">CAU 1482</strain>
    </source>
</reference>
<dbReference type="InterPro" id="IPR028878">
    <property type="entry name" value="RNase_E"/>
</dbReference>
<gene>
    <name evidence="8" type="primary">rne</name>
    <name evidence="12" type="ORF">FPY71_08635</name>
</gene>
<feature type="compositionally biased region" description="Low complexity" evidence="9">
    <location>
        <begin position="761"/>
        <end position="771"/>
    </location>
</feature>
<evidence type="ECO:0000256" key="7">
    <source>
        <dbReference type="ARBA" id="ARBA00022884"/>
    </source>
</evidence>
<feature type="compositionally biased region" description="Basic and acidic residues" evidence="9">
    <location>
        <begin position="184"/>
        <end position="194"/>
    </location>
</feature>
<keyword evidence="8" id="KW-0997">Cell inner membrane</keyword>
<accession>A0A5B0DW20</accession>
<dbReference type="EMBL" id="VTWH01000002">
    <property type="protein sequence ID" value="KAA0970558.1"/>
    <property type="molecule type" value="Genomic_DNA"/>
</dbReference>
<protein>
    <recommendedName>
        <fullName evidence="8">Ribonuclease E</fullName>
        <shortName evidence="8">RNase E</shortName>
        <ecNumber evidence="8">3.1.26.12</ecNumber>
    </recommendedName>
</protein>
<dbReference type="InterPro" id="IPR019307">
    <property type="entry name" value="RNA-bd_AU-1/RNase_E/G"/>
</dbReference>
<dbReference type="EC" id="3.1.26.12" evidence="8"/>
<keyword evidence="8" id="KW-0820">tRNA-binding</keyword>
<keyword evidence="5 8" id="KW-0378">Hydrolase</keyword>
<feature type="binding site" evidence="8">
    <location>
        <position position="515"/>
    </location>
    <ligand>
        <name>Mg(2+)</name>
        <dbReference type="ChEBI" id="CHEBI:18420"/>
        <note>catalytic</note>
    </ligand>
</feature>
<proteinExistence type="inferred from homology"/>